<gene>
    <name evidence="2" type="ORF">P343_14565</name>
</gene>
<reference evidence="2 3" key="1">
    <citation type="journal article" date="2013" name="Genome Announc.">
        <title>Genome Sequence of Sporolactobacillus laevolacticus DSM442, an Efficient Polymer-Grade D-Lactate Producer from Agricultural Waste Cottonseed as a Nitrogen Source.</title>
        <authorList>
            <person name="Wang H."/>
            <person name="Wang L."/>
            <person name="Ju J."/>
            <person name="Yu B."/>
            <person name="Ma Y."/>
        </authorList>
    </citation>
    <scope>NUCLEOTIDE SEQUENCE [LARGE SCALE GENOMIC DNA]</scope>
    <source>
        <strain evidence="2 3">DSM 442</strain>
    </source>
</reference>
<dbReference type="STRING" id="1395513.P343_14565"/>
<dbReference type="AlphaFoldDB" id="V6J2D7"/>
<dbReference type="RefSeq" id="WP_023511140.1">
    <property type="nucleotide sequence ID" value="NZ_AWTC01000016.1"/>
</dbReference>
<name>V6J2D7_9BACL</name>
<evidence type="ECO:0000313" key="2">
    <source>
        <dbReference type="EMBL" id="EST10924.1"/>
    </source>
</evidence>
<evidence type="ECO:0000259" key="1">
    <source>
        <dbReference type="Pfam" id="PF03235"/>
    </source>
</evidence>
<sequence length="675" mass="78248">MSEQTLDTLFELLDEYQVEVPIVQRDYAQGRQDTHAETVRSNLLIDMRAAILEETQPLDLNFVYGKAEGKKFIPIDGQQRLTTLFLLHLYAFRNDETKTPILHKFTYETRITSREFLKKLIENRADVFAAGTSPSEEIEDSEWFVSDWMHDPTIRSALVMLDDIQATFGDIDHLAEKMIGVGSEPLVFKFFEMQDLGMEDSLYIKLNARGKPLTEFENFKARLLSRMKKLELSYIDKFELCFDRDWTDLFWAEHKEDFDQTYYAFFGVLLMNNGIIQDDKNWANTLDYSKISAEVFETAFYTLNFLCENHNYKDVSPLIFSALTEGRTYANRVLFHAVTTYLFKAKGIDNGSLKQWLRIIKNLTLNSTIDVSNLYRNTIESINVLAENWDTLLAYFSTKGKVIGFNQQQIAEEQEKAQIIIVDMSFAQEIYKAEQHRYFSGQIRSALYLAKSNDGKYEKEQFIKYWDKISALFDDAKPRHGHLLRCALLTFGDYTLPVSQFKTLCVDDPNEAANTPSLKSLFANCGNVVRQLLDTLNPNTDIQAQLKGIIAKLSVSKKDWRYCLIHYPQLFKWMSVSHLRLRVLQNEMHLIQNKWSNGYNYVLFLSALHEELKNRNLESLFDGELGIYVQHYLYVNGYTISFSNGKFNVTNGANKIVFESQSDDPISETAEFLSK</sequence>
<dbReference type="Pfam" id="PF03235">
    <property type="entry name" value="GmrSD_N"/>
    <property type="match status" value="1"/>
</dbReference>
<dbReference type="InterPro" id="IPR004919">
    <property type="entry name" value="GmrSD_N"/>
</dbReference>
<protein>
    <recommendedName>
        <fullName evidence="1">GmrSD restriction endonucleases N-terminal domain-containing protein</fullName>
    </recommendedName>
</protein>
<keyword evidence="3" id="KW-1185">Reference proteome</keyword>
<dbReference type="PATRIC" id="fig|1395513.3.peg.2958"/>
<feature type="domain" description="GmrSD restriction endonucleases N-terminal" evidence="1">
    <location>
        <begin position="10"/>
        <end position="224"/>
    </location>
</feature>
<dbReference type="eggNOG" id="COG1479">
    <property type="taxonomic scope" value="Bacteria"/>
</dbReference>
<proteinExistence type="predicted"/>
<accession>V6J2D7</accession>
<dbReference type="Proteomes" id="UP000018296">
    <property type="component" value="Unassembled WGS sequence"/>
</dbReference>
<evidence type="ECO:0000313" key="3">
    <source>
        <dbReference type="Proteomes" id="UP000018296"/>
    </source>
</evidence>
<dbReference type="EMBL" id="AWTC01000016">
    <property type="protein sequence ID" value="EST10924.1"/>
    <property type="molecule type" value="Genomic_DNA"/>
</dbReference>
<comment type="caution">
    <text evidence="2">The sequence shown here is derived from an EMBL/GenBank/DDBJ whole genome shotgun (WGS) entry which is preliminary data.</text>
</comment>
<organism evidence="2 3">
    <name type="scientific">Sporolactobacillus laevolacticus DSM 442</name>
    <dbReference type="NCBI Taxonomy" id="1395513"/>
    <lineage>
        <taxon>Bacteria</taxon>
        <taxon>Bacillati</taxon>
        <taxon>Bacillota</taxon>
        <taxon>Bacilli</taxon>
        <taxon>Bacillales</taxon>
        <taxon>Sporolactobacillaceae</taxon>
        <taxon>Sporolactobacillus</taxon>
    </lineage>
</organism>